<evidence type="ECO:0000313" key="3">
    <source>
        <dbReference type="Proteomes" id="UP000002038"/>
    </source>
</evidence>
<evidence type="ECO:0000256" key="1">
    <source>
        <dbReference type="SAM" id="MobiDB-lite"/>
    </source>
</evidence>
<proteinExistence type="predicted"/>
<gene>
    <name evidence="2" type="ORF">BDBG_16926</name>
</gene>
<feature type="region of interest" description="Disordered" evidence="1">
    <location>
        <begin position="1"/>
        <end position="29"/>
    </location>
</feature>
<sequence>MTTSPSSSALPLHPIFRPAAHPIPPPGQPLASSSTVPLFAILADSSCKALSVVSMTSLQGPAATTHALVSSFSEVCAFLMTFISNVLSEDCVILTCQDLQHESYVSASADVLSV</sequence>
<dbReference type="RefSeq" id="XP_031578059.1">
    <property type="nucleotide sequence ID" value="XM_031724778.1"/>
</dbReference>
<keyword evidence="3" id="KW-1185">Reference proteome</keyword>
<organism evidence="2 3">
    <name type="scientific">Blastomyces gilchristii (strain SLH14081)</name>
    <name type="common">Blastomyces dermatitidis</name>
    <dbReference type="NCBI Taxonomy" id="559298"/>
    <lineage>
        <taxon>Eukaryota</taxon>
        <taxon>Fungi</taxon>
        <taxon>Dikarya</taxon>
        <taxon>Ascomycota</taxon>
        <taxon>Pezizomycotina</taxon>
        <taxon>Eurotiomycetes</taxon>
        <taxon>Eurotiomycetidae</taxon>
        <taxon>Onygenales</taxon>
        <taxon>Ajellomycetaceae</taxon>
        <taxon>Blastomyces</taxon>
    </lineage>
</organism>
<dbReference type="KEGG" id="bgh:BDBG_16926"/>
<name>A0A179UNI8_BLAGS</name>
<accession>A0A179UNI8</accession>
<dbReference type="GeneID" id="42528867"/>
<evidence type="ECO:0000313" key="2">
    <source>
        <dbReference type="EMBL" id="OAT07982.1"/>
    </source>
</evidence>
<dbReference type="EMBL" id="GG657453">
    <property type="protein sequence ID" value="OAT07982.1"/>
    <property type="molecule type" value="Genomic_DNA"/>
</dbReference>
<protein>
    <submittedName>
        <fullName evidence="2">Uncharacterized protein</fullName>
    </submittedName>
</protein>
<dbReference type="VEuPathDB" id="FungiDB:BDBG_16926"/>
<reference evidence="3" key="1">
    <citation type="journal article" date="2015" name="PLoS Genet.">
        <title>The dynamic genome and transcriptome of the human fungal pathogen Blastomyces and close relative Emmonsia.</title>
        <authorList>
            <person name="Munoz J.F."/>
            <person name="Gauthier G.M."/>
            <person name="Desjardins C.A."/>
            <person name="Gallo J.E."/>
            <person name="Holder J."/>
            <person name="Sullivan T.D."/>
            <person name="Marty A.J."/>
            <person name="Carmen J.C."/>
            <person name="Chen Z."/>
            <person name="Ding L."/>
            <person name="Gujja S."/>
            <person name="Magrini V."/>
            <person name="Misas E."/>
            <person name="Mitreva M."/>
            <person name="Priest M."/>
            <person name="Saif S."/>
            <person name="Whiston E.A."/>
            <person name="Young S."/>
            <person name="Zeng Q."/>
            <person name="Goldman W.E."/>
            <person name="Mardis E.R."/>
            <person name="Taylor J.W."/>
            <person name="McEwen J.G."/>
            <person name="Clay O.K."/>
            <person name="Klein B.S."/>
            <person name="Cuomo C.A."/>
        </authorList>
    </citation>
    <scope>NUCLEOTIDE SEQUENCE [LARGE SCALE GENOMIC DNA]</scope>
    <source>
        <strain evidence="3">SLH14081</strain>
    </source>
</reference>
<dbReference type="Proteomes" id="UP000002038">
    <property type="component" value="Unassembled WGS sequence"/>
</dbReference>
<dbReference type="AlphaFoldDB" id="A0A179UNI8"/>